<dbReference type="InterPro" id="IPR029057">
    <property type="entry name" value="PRTase-like"/>
</dbReference>
<feature type="domain" description="Phosphoribosyltransferase" evidence="16">
    <location>
        <begin position="11"/>
        <end position="160"/>
    </location>
</feature>
<comment type="catalytic activity">
    <reaction evidence="14">
        <text>IMP + diphosphate = hypoxanthine + 5-phospho-alpha-D-ribose 1-diphosphate</text>
        <dbReference type="Rhea" id="RHEA:17973"/>
        <dbReference type="ChEBI" id="CHEBI:17368"/>
        <dbReference type="ChEBI" id="CHEBI:33019"/>
        <dbReference type="ChEBI" id="CHEBI:58017"/>
        <dbReference type="ChEBI" id="CHEBI:58053"/>
        <dbReference type="EC" id="2.4.2.8"/>
    </reaction>
    <physiologicalReaction direction="right-to-left" evidence="14">
        <dbReference type="Rhea" id="RHEA:17975"/>
    </physiologicalReaction>
</comment>
<comment type="cofactor">
    <cofactor evidence="1 15">
        <name>Mg(2+)</name>
        <dbReference type="ChEBI" id="CHEBI:18420"/>
    </cofactor>
</comment>
<evidence type="ECO:0000256" key="5">
    <source>
        <dbReference type="ARBA" id="ARBA00008391"/>
    </source>
</evidence>
<dbReference type="PANTHER" id="PTHR43340">
    <property type="entry name" value="HYPOXANTHINE-GUANINE PHOSPHORIBOSYLTRANSFERASE"/>
    <property type="match status" value="1"/>
</dbReference>
<dbReference type="GO" id="GO:0052657">
    <property type="term" value="F:guanine phosphoribosyltransferase activity"/>
    <property type="evidence" value="ECO:0007669"/>
    <property type="project" value="UniProtKB-ARBA"/>
</dbReference>
<dbReference type="InterPro" id="IPR050408">
    <property type="entry name" value="HGPRT"/>
</dbReference>
<dbReference type="GO" id="GO:0000287">
    <property type="term" value="F:magnesium ion binding"/>
    <property type="evidence" value="ECO:0007669"/>
    <property type="project" value="TreeGrafter"/>
</dbReference>
<dbReference type="KEGG" id="mat:MARTH_orf377"/>
<evidence type="ECO:0000256" key="12">
    <source>
        <dbReference type="ARBA" id="ARBA00022842"/>
    </source>
</evidence>
<evidence type="ECO:0000313" key="17">
    <source>
        <dbReference type="EMBL" id="ACF07246.1"/>
    </source>
</evidence>
<protein>
    <recommendedName>
        <fullName evidence="15">Hypoxanthine phosphoribosyltransferase</fullName>
        <ecNumber evidence="15">2.4.2.8</ecNumber>
    </recommendedName>
</protein>
<keyword evidence="12 15" id="KW-0460">Magnesium</keyword>
<evidence type="ECO:0000256" key="10">
    <source>
        <dbReference type="ARBA" id="ARBA00022726"/>
    </source>
</evidence>
<dbReference type="GO" id="GO:0046100">
    <property type="term" value="P:hypoxanthine metabolic process"/>
    <property type="evidence" value="ECO:0007669"/>
    <property type="project" value="TreeGrafter"/>
</dbReference>
<dbReference type="EC" id="2.4.2.8" evidence="15"/>
<dbReference type="Proteomes" id="UP000008812">
    <property type="component" value="Chromosome"/>
</dbReference>
<keyword evidence="18" id="KW-1185">Reference proteome</keyword>
<evidence type="ECO:0000259" key="16">
    <source>
        <dbReference type="Pfam" id="PF00156"/>
    </source>
</evidence>
<comment type="catalytic activity">
    <reaction evidence="13">
        <text>GMP + diphosphate = guanine + 5-phospho-alpha-D-ribose 1-diphosphate</text>
        <dbReference type="Rhea" id="RHEA:25424"/>
        <dbReference type="ChEBI" id="CHEBI:16235"/>
        <dbReference type="ChEBI" id="CHEBI:33019"/>
        <dbReference type="ChEBI" id="CHEBI:58017"/>
        <dbReference type="ChEBI" id="CHEBI:58115"/>
        <dbReference type="EC" id="2.4.2.8"/>
    </reaction>
    <physiologicalReaction direction="right-to-left" evidence="13">
        <dbReference type="Rhea" id="RHEA:25426"/>
    </physiologicalReaction>
</comment>
<keyword evidence="9 15" id="KW-0479">Metal-binding</keyword>
<evidence type="ECO:0000256" key="11">
    <source>
        <dbReference type="ARBA" id="ARBA00022741"/>
    </source>
</evidence>
<dbReference type="Gene3D" id="3.40.50.2020">
    <property type="match status" value="1"/>
</dbReference>
<dbReference type="GO" id="GO:0006178">
    <property type="term" value="P:guanine salvage"/>
    <property type="evidence" value="ECO:0007669"/>
    <property type="project" value="TreeGrafter"/>
</dbReference>
<comment type="subcellular location">
    <subcellularLocation>
        <location evidence="2 15">Cytoplasm</location>
    </subcellularLocation>
</comment>
<dbReference type="InterPro" id="IPR000836">
    <property type="entry name" value="PRTase_dom"/>
</dbReference>
<comment type="pathway">
    <text evidence="4">Purine metabolism; GMP biosynthesis via salvage pathway; GMP from guanine: step 1/1.</text>
</comment>
<dbReference type="GO" id="GO:0032264">
    <property type="term" value="P:IMP salvage"/>
    <property type="evidence" value="ECO:0007669"/>
    <property type="project" value="UniProtKB-UniPathway"/>
</dbReference>
<dbReference type="PANTHER" id="PTHR43340:SF1">
    <property type="entry name" value="HYPOXANTHINE PHOSPHORIBOSYLTRANSFERASE"/>
    <property type="match status" value="1"/>
</dbReference>
<keyword evidence="11 15" id="KW-0547">Nucleotide-binding</keyword>
<name>B3PMJ4_META1</name>
<dbReference type="STRING" id="243272.MARTH_orf377"/>
<keyword evidence="8 15" id="KW-0808">Transferase</keyword>
<evidence type="ECO:0000256" key="15">
    <source>
        <dbReference type="RuleBase" id="RU364099"/>
    </source>
</evidence>
<accession>B3PMJ4</accession>
<dbReference type="UniPathway" id="UPA00591">
    <property type="reaction ID" value="UER00648"/>
</dbReference>
<dbReference type="GO" id="GO:0000166">
    <property type="term" value="F:nucleotide binding"/>
    <property type="evidence" value="ECO:0007669"/>
    <property type="project" value="UniProtKB-KW"/>
</dbReference>
<evidence type="ECO:0000256" key="3">
    <source>
        <dbReference type="ARBA" id="ARBA00004669"/>
    </source>
</evidence>
<dbReference type="HOGENOM" id="CLU_073615_0_1_14"/>
<dbReference type="GO" id="GO:0006166">
    <property type="term" value="P:purine ribonucleoside salvage"/>
    <property type="evidence" value="ECO:0007669"/>
    <property type="project" value="UniProtKB-KW"/>
</dbReference>
<dbReference type="GO" id="GO:0004422">
    <property type="term" value="F:hypoxanthine phosphoribosyltransferase activity"/>
    <property type="evidence" value="ECO:0007669"/>
    <property type="project" value="InterPro"/>
</dbReference>
<evidence type="ECO:0000256" key="1">
    <source>
        <dbReference type="ARBA" id="ARBA00001946"/>
    </source>
</evidence>
<evidence type="ECO:0000256" key="13">
    <source>
        <dbReference type="ARBA" id="ARBA00048811"/>
    </source>
</evidence>
<dbReference type="FunFam" id="3.40.50.2020:FF:000006">
    <property type="entry name" value="Hypoxanthine phosphoribosyltransferase"/>
    <property type="match status" value="1"/>
</dbReference>
<comment type="similarity">
    <text evidence="5 15">Belongs to the purine/pyrimidine phosphoribosyltransferase family.</text>
</comment>
<sequence>MLDKRIEKVLFDQKTLEKRILELSMWVNENYSDQDELIIIGLLKGSLPFLAQLIKNINVDFIMDFMTVSSYDGKAHSSGSVKVILDLANDIKDRHVLIVEDIIDSGRTMQKVVNLLNSRNPQSLRVLTLLNKPSGRKVKFEPDKFGFMIGDEFVVGFGFDWHEKMRQLPYIGILKECEINKEK</sequence>
<proteinExistence type="inferred from homology"/>
<evidence type="ECO:0000256" key="8">
    <source>
        <dbReference type="ARBA" id="ARBA00022679"/>
    </source>
</evidence>
<keyword evidence="10 15" id="KW-0660">Purine salvage</keyword>
<dbReference type="CDD" id="cd06223">
    <property type="entry name" value="PRTases_typeI"/>
    <property type="match status" value="1"/>
</dbReference>
<evidence type="ECO:0000256" key="7">
    <source>
        <dbReference type="ARBA" id="ARBA00022676"/>
    </source>
</evidence>
<evidence type="ECO:0000256" key="4">
    <source>
        <dbReference type="ARBA" id="ARBA00004676"/>
    </source>
</evidence>
<keyword evidence="6 15" id="KW-0963">Cytoplasm</keyword>
<dbReference type="InterPro" id="IPR005904">
    <property type="entry name" value="Hxn_phspho_trans"/>
</dbReference>
<dbReference type="EMBL" id="CP001047">
    <property type="protein sequence ID" value="ACF07246.1"/>
    <property type="molecule type" value="Genomic_DNA"/>
</dbReference>
<gene>
    <name evidence="17" type="primary">hpt</name>
    <name evidence="17" type="ordered locus">MARTH_orf377</name>
</gene>
<dbReference type="GO" id="GO:0005829">
    <property type="term" value="C:cytosol"/>
    <property type="evidence" value="ECO:0007669"/>
    <property type="project" value="TreeGrafter"/>
</dbReference>
<dbReference type="NCBIfam" id="TIGR01203">
    <property type="entry name" value="HGPRTase"/>
    <property type="match status" value="1"/>
</dbReference>
<comment type="pathway">
    <text evidence="3 15">Purine metabolism; IMP biosynthesis via salvage pathway; IMP from hypoxanthine: step 1/1.</text>
</comment>
<dbReference type="Pfam" id="PF00156">
    <property type="entry name" value="Pribosyltran"/>
    <property type="match status" value="1"/>
</dbReference>
<evidence type="ECO:0000256" key="9">
    <source>
        <dbReference type="ARBA" id="ARBA00022723"/>
    </source>
</evidence>
<dbReference type="GO" id="GO:0032263">
    <property type="term" value="P:GMP salvage"/>
    <property type="evidence" value="ECO:0007669"/>
    <property type="project" value="TreeGrafter"/>
</dbReference>
<dbReference type="SUPFAM" id="SSF53271">
    <property type="entry name" value="PRTase-like"/>
    <property type="match status" value="1"/>
</dbReference>
<organism evidence="17 18">
    <name type="scientific">Metamycoplasma arthritidis (strain 158L3-1)</name>
    <name type="common">Mycoplasma arthritidis</name>
    <dbReference type="NCBI Taxonomy" id="243272"/>
    <lineage>
        <taxon>Bacteria</taxon>
        <taxon>Bacillati</taxon>
        <taxon>Mycoplasmatota</taxon>
        <taxon>Mycoplasmoidales</taxon>
        <taxon>Metamycoplasmataceae</taxon>
        <taxon>Metamycoplasma</taxon>
    </lineage>
</organism>
<reference evidence="17 18" key="1">
    <citation type="journal article" date="2008" name="Infect. Immun.">
        <title>Genome of Mycoplasma arthritidis.</title>
        <authorList>
            <person name="Dybvig K."/>
            <person name="Zuhua C."/>
            <person name="Lao P."/>
            <person name="Jordan D.S."/>
            <person name="French C.T."/>
            <person name="Tu A.H."/>
            <person name="Loraine A.E."/>
        </authorList>
    </citation>
    <scope>NUCLEOTIDE SEQUENCE [LARGE SCALE GENOMIC DNA]</scope>
    <source>
        <strain evidence="17 18">158L3-1</strain>
    </source>
</reference>
<dbReference type="eggNOG" id="COG0634">
    <property type="taxonomic scope" value="Bacteria"/>
</dbReference>
<evidence type="ECO:0000256" key="2">
    <source>
        <dbReference type="ARBA" id="ARBA00004496"/>
    </source>
</evidence>
<evidence type="ECO:0000256" key="14">
    <source>
        <dbReference type="ARBA" id="ARBA00049402"/>
    </source>
</evidence>
<dbReference type="AlphaFoldDB" id="B3PMJ4"/>
<evidence type="ECO:0000313" key="18">
    <source>
        <dbReference type="Proteomes" id="UP000008812"/>
    </source>
</evidence>
<keyword evidence="7 15" id="KW-0328">Glycosyltransferase</keyword>
<evidence type="ECO:0000256" key="6">
    <source>
        <dbReference type="ARBA" id="ARBA00022490"/>
    </source>
</evidence>